<evidence type="ECO:0000313" key="3">
    <source>
        <dbReference type="Proteomes" id="UP000254797"/>
    </source>
</evidence>
<proteinExistence type="predicted"/>
<dbReference type="Pfam" id="PF11364">
    <property type="entry name" value="DUF3165"/>
    <property type="match status" value="1"/>
</dbReference>
<keyword evidence="1" id="KW-1133">Transmembrane helix</keyword>
<gene>
    <name evidence="2" type="ORF">NCTC4670_01258</name>
</gene>
<accession>A0A380JVJ3</accession>
<organism evidence="2 3">
    <name type="scientific">Streptococcus dysgalactiae subsp. dysgalactiae</name>
    <dbReference type="NCBI Taxonomy" id="99822"/>
    <lineage>
        <taxon>Bacteria</taxon>
        <taxon>Bacillati</taxon>
        <taxon>Bacillota</taxon>
        <taxon>Bacilli</taxon>
        <taxon>Lactobacillales</taxon>
        <taxon>Streptococcaceae</taxon>
        <taxon>Streptococcus</taxon>
    </lineage>
</organism>
<dbReference type="Proteomes" id="UP000254797">
    <property type="component" value="Unassembled WGS sequence"/>
</dbReference>
<feature type="transmembrane region" description="Helical" evidence="1">
    <location>
        <begin position="56"/>
        <end position="74"/>
    </location>
</feature>
<dbReference type="EMBL" id="UHFG01000004">
    <property type="protein sequence ID" value="SUN50208.1"/>
    <property type="molecule type" value="Genomic_DNA"/>
</dbReference>
<dbReference type="AlphaFoldDB" id="A0A380JVJ3"/>
<dbReference type="InterPro" id="IPR021506">
    <property type="entry name" value="DUF3165"/>
</dbReference>
<dbReference type="RefSeq" id="WP_115246245.1">
    <property type="nucleotide sequence ID" value="NZ_JAIEZX010000004.1"/>
</dbReference>
<feature type="transmembrane region" description="Helical" evidence="1">
    <location>
        <begin position="29"/>
        <end position="50"/>
    </location>
</feature>
<sequence>MFYLIIAALIISYYLFMAPKSVRNTIGMIGLVGLVALLIVLAGLSFIKIMQTPPEIVVGLGMIVLGYYALKDLFKLPKKNRVK</sequence>
<feature type="transmembrane region" description="Helical" evidence="1">
    <location>
        <begin position="6"/>
        <end position="22"/>
    </location>
</feature>
<protein>
    <submittedName>
        <fullName evidence="2">Membrane protein</fullName>
    </submittedName>
</protein>
<evidence type="ECO:0000313" key="2">
    <source>
        <dbReference type="EMBL" id="SUN50208.1"/>
    </source>
</evidence>
<reference evidence="2 3" key="1">
    <citation type="submission" date="2018-06" db="EMBL/GenBank/DDBJ databases">
        <authorList>
            <consortium name="Pathogen Informatics"/>
            <person name="Doyle S."/>
        </authorList>
    </citation>
    <scope>NUCLEOTIDE SEQUENCE [LARGE SCALE GENOMIC DNA]</scope>
    <source>
        <strain evidence="2 3">NCTC4670</strain>
    </source>
</reference>
<keyword evidence="1" id="KW-0812">Transmembrane</keyword>
<keyword evidence="1" id="KW-0472">Membrane</keyword>
<evidence type="ECO:0000256" key="1">
    <source>
        <dbReference type="SAM" id="Phobius"/>
    </source>
</evidence>
<name>A0A380JVJ3_STRDY</name>